<dbReference type="Proteomes" id="UP000827549">
    <property type="component" value="Chromosome 1"/>
</dbReference>
<evidence type="ECO:0000256" key="2">
    <source>
        <dbReference type="SAM" id="SignalP"/>
    </source>
</evidence>
<dbReference type="AlphaFoldDB" id="A0AAF0Y4C4"/>
<keyword evidence="1" id="KW-1133">Transmembrane helix</keyword>
<dbReference type="GeneID" id="87804303"/>
<feature type="chain" id="PRO_5042253861" evidence="2">
    <location>
        <begin position="19"/>
        <end position="215"/>
    </location>
</feature>
<accession>A0AAF0Y4C4</accession>
<name>A0AAF0Y4C4_9TREE</name>
<evidence type="ECO:0000313" key="4">
    <source>
        <dbReference type="Proteomes" id="UP000827549"/>
    </source>
</evidence>
<feature type="signal peptide" evidence="2">
    <location>
        <begin position="1"/>
        <end position="18"/>
    </location>
</feature>
<feature type="transmembrane region" description="Helical" evidence="1">
    <location>
        <begin position="55"/>
        <end position="79"/>
    </location>
</feature>
<evidence type="ECO:0000313" key="3">
    <source>
        <dbReference type="EMBL" id="WOO77466.1"/>
    </source>
</evidence>
<proteinExistence type="predicted"/>
<evidence type="ECO:0000256" key="1">
    <source>
        <dbReference type="SAM" id="Phobius"/>
    </source>
</evidence>
<gene>
    <name evidence="3" type="ORF">LOC62_01G001045</name>
</gene>
<keyword evidence="4" id="KW-1185">Reference proteome</keyword>
<keyword evidence="2" id="KW-0732">Signal</keyword>
<keyword evidence="1" id="KW-0472">Membrane</keyword>
<protein>
    <submittedName>
        <fullName evidence="3">Uncharacterized protein</fullName>
    </submittedName>
</protein>
<dbReference type="EMBL" id="CP086714">
    <property type="protein sequence ID" value="WOO77466.1"/>
    <property type="molecule type" value="Genomic_DNA"/>
</dbReference>
<dbReference type="RefSeq" id="XP_062623498.1">
    <property type="nucleotide sequence ID" value="XM_062767514.1"/>
</dbReference>
<organism evidence="3 4">
    <name type="scientific">Vanrija pseudolonga</name>
    <dbReference type="NCBI Taxonomy" id="143232"/>
    <lineage>
        <taxon>Eukaryota</taxon>
        <taxon>Fungi</taxon>
        <taxon>Dikarya</taxon>
        <taxon>Basidiomycota</taxon>
        <taxon>Agaricomycotina</taxon>
        <taxon>Tremellomycetes</taxon>
        <taxon>Trichosporonales</taxon>
        <taxon>Trichosporonaceae</taxon>
        <taxon>Vanrija</taxon>
    </lineage>
</organism>
<keyword evidence="1" id="KW-0812">Transmembrane</keyword>
<reference evidence="3" key="1">
    <citation type="submission" date="2023-10" db="EMBL/GenBank/DDBJ databases">
        <authorList>
            <person name="Noh H."/>
        </authorList>
    </citation>
    <scope>NUCLEOTIDE SEQUENCE</scope>
    <source>
        <strain evidence="3">DUCC4014</strain>
    </source>
</reference>
<sequence>MTTRTAAYMLLAGLVAHAAPVPETFSYEPPFKRDYNDGEGIPWEDMTPGQKKGTIAAYTIFGIFFMAVLTFILVGWASLPSEITVEHNAASGIGALPTATWGMVKACSANTGEWATGAWGAIAARSKALFAKKPRPIRDSNPLVLDEVKGDPEHGDIEKGSLIKVASEKYPTPFSECDKASLMSDESTIAPSYHTHEGDIGTYASCEKCDCKEHH</sequence>